<proteinExistence type="predicted"/>
<comment type="caution">
    <text evidence="1">The sequence shown here is derived from an EMBL/GenBank/DDBJ whole genome shotgun (WGS) entry which is preliminary data.</text>
</comment>
<evidence type="ECO:0000313" key="2">
    <source>
        <dbReference type="Proteomes" id="UP000324800"/>
    </source>
</evidence>
<dbReference type="AlphaFoldDB" id="A0A5J4UJR9"/>
<name>A0A5J4UJR9_9EUKA</name>
<reference evidence="1 2" key="1">
    <citation type="submission" date="2019-03" db="EMBL/GenBank/DDBJ databases">
        <title>Single cell metagenomics reveals metabolic interactions within the superorganism composed of flagellate Streblomastix strix and complex community of Bacteroidetes bacteria on its surface.</title>
        <authorList>
            <person name="Treitli S.C."/>
            <person name="Kolisko M."/>
            <person name="Husnik F."/>
            <person name="Keeling P."/>
            <person name="Hampl V."/>
        </authorList>
    </citation>
    <scope>NUCLEOTIDE SEQUENCE [LARGE SCALE GENOMIC DNA]</scope>
    <source>
        <strain evidence="1">ST1C</strain>
    </source>
</reference>
<feature type="non-terminal residue" evidence="1">
    <location>
        <position position="44"/>
    </location>
</feature>
<organism evidence="1 2">
    <name type="scientific">Streblomastix strix</name>
    <dbReference type="NCBI Taxonomy" id="222440"/>
    <lineage>
        <taxon>Eukaryota</taxon>
        <taxon>Metamonada</taxon>
        <taxon>Preaxostyla</taxon>
        <taxon>Oxymonadida</taxon>
        <taxon>Streblomastigidae</taxon>
        <taxon>Streblomastix</taxon>
    </lineage>
</organism>
<evidence type="ECO:0000313" key="1">
    <source>
        <dbReference type="EMBL" id="KAA6370493.1"/>
    </source>
</evidence>
<accession>A0A5J4UJR9</accession>
<dbReference type="Proteomes" id="UP000324800">
    <property type="component" value="Unassembled WGS sequence"/>
</dbReference>
<sequence>MGYNAKCVWVRSREKICMSTQKSRPDKVINLEGISNSQMNEAAG</sequence>
<protein>
    <submittedName>
        <fullName evidence="1">Uncharacterized protein</fullName>
    </submittedName>
</protein>
<dbReference type="EMBL" id="SNRW01015328">
    <property type="protein sequence ID" value="KAA6370493.1"/>
    <property type="molecule type" value="Genomic_DNA"/>
</dbReference>
<gene>
    <name evidence="1" type="ORF">EZS28_033979</name>
</gene>